<keyword evidence="3" id="KW-1185">Reference proteome</keyword>
<dbReference type="Proteomes" id="UP000049455">
    <property type="component" value="Unassembled WGS sequence"/>
</dbReference>
<feature type="domain" description="Hedgehog/Intein (Hint)" evidence="1">
    <location>
        <begin position="153"/>
        <end position="297"/>
    </location>
</feature>
<sequence>MVGACAGAQVISSVQARVDGEFPSTRHPFPVGSTFRWSGAPVRLDGARTALLLEMAEGMAELRARTMRTVAKLGRGRGAAMAPVSQSRDPDIAETLGDLIVTDGASNWSARMVEIEGGEHLLVFSEGLPPAGVGLRIAQSPASRPRRATRETICFTAGTVIDTPDGPRAVEDIRRGDRVATRDAGPQDVIWTGSRRLTAPRLQTEPNLRPVRILAGALGNANELDVSPGHLILVSHPAAKALWGAPEVLVRARDLVDDYGIVPAPAAGDVTYVHLLTRHHQVLRANGVWADSFHPGDVDIATLSPRDRVCLLDAVPDIDVDPAAYGAPARRVLSAAELAILRHEGAPRHLAPLRAG</sequence>
<dbReference type="CDD" id="cd00081">
    <property type="entry name" value="Hint"/>
    <property type="match status" value="1"/>
</dbReference>
<protein>
    <recommendedName>
        <fullName evidence="1">Hedgehog/Intein (Hint) domain-containing protein</fullName>
    </recommendedName>
</protein>
<proteinExistence type="predicted"/>
<accession>A0A0M7B7W7</accession>
<gene>
    <name evidence="2" type="ORF">JSE7799_00046</name>
</gene>
<evidence type="ECO:0000313" key="2">
    <source>
        <dbReference type="EMBL" id="CUH08176.1"/>
    </source>
</evidence>
<dbReference type="STRING" id="313367.JSE7799_00046"/>
<dbReference type="EMBL" id="CYPR01000002">
    <property type="protein sequence ID" value="CUH08176.1"/>
    <property type="molecule type" value="Genomic_DNA"/>
</dbReference>
<dbReference type="OrthoDB" id="6305173at2"/>
<reference evidence="2 3" key="1">
    <citation type="submission" date="2015-09" db="EMBL/GenBank/DDBJ databases">
        <authorList>
            <person name="Jackson K.R."/>
            <person name="Lunt B.L."/>
            <person name="Fisher J.N.B."/>
            <person name="Gardner A.V."/>
            <person name="Bailey M.E."/>
            <person name="Deus L.M."/>
            <person name="Earl A.S."/>
            <person name="Gibby P.D."/>
            <person name="Hartmann K.A."/>
            <person name="Liu J.E."/>
            <person name="Manci A.M."/>
            <person name="Nielsen D.A."/>
            <person name="Solomon M.B."/>
            <person name="Breakwell D.P."/>
            <person name="Burnett S.H."/>
            <person name="Grose J.H."/>
        </authorList>
    </citation>
    <scope>NUCLEOTIDE SEQUENCE [LARGE SCALE GENOMIC DNA]</scope>
    <source>
        <strain evidence="2 3">CECT 7799</strain>
    </source>
</reference>
<dbReference type="Gene3D" id="2.170.16.10">
    <property type="entry name" value="Hedgehog/Intein (Hint) domain"/>
    <property type="match status" value="1"/>
</dbReference>
<dbReference type="SUPFAM" id="SSF51294">
    <property type="entry name" value="Hedgehog/intein (Hint) domain"/>
    <property type="match status" value="1"/>
</dbReference>
<dbReference type="AlphaFoldDB" id="A0A0M7B7W7"/>
<evidence type="ECO:0000259" key="1">
    <source>
        <dbReference type="Pfam" id="PF13403"/>
    </source>
</evidence>
<name>A0A0M7B7W7_9RHOB</name>
<organism evidence="2 3">
    <name type="scientific">Jannaschia seosinensis</name>
    <dbReference type="NCBI Taxonomy" id="313367"/>
    <lineage>
        <taxon>Bacteria</taxon>
        <taxon>Pseudomonadati</taxon>
        <taxon>Pseudomonadota</taxon>
        <taxon>Alphaproteobacteria</taxon>
        <taxon>Rhodobacterales</taxon>
        <taxon>Roseobacteraceae</taxon>
        <taxon>Jannaschia</taxon>
    </lineage>
</organism>
<dbReference type="Pfam" id="PF13403">
    <property type="entry name" value="Hint_2"/>
    <property type="match status" value="1"/>
</dbReference>
<evidence type="ECO:0000313" key="3">
    <source>
        <dbReference type="Proteomes" id="UP000049455"/>
    </source>
</evidence>
<dbReference type="InterPro" id="IPR036844">
    <property type="entry name" value="Hint_dom_sf"/>
</dbReference>
<dbReference type="InterPro" id="IPR028992">
    <property type="entry name" value="Hedgehog/Intein_dom"/>
</dbReference>